<dbReference type="Pfam" id="PF00004">
    <property type="entry name" value="AAA"/>
    <property type="match status" value="1"/>
</dbReference>
<dbReference type="NCBIfam" id="TIGR03345">
    <property type="entry name" value="VI_ClpV1"/>
    <property type="match status" value="1"/>
</dbReference>
<dbReference type="InterPro" id="IPR003959">
    <property type="entry name" value="ATPase_AAA_core"/>
</dbReference>
<proteinExistence type="predicted"/>
<evidence type="ECO:0000256" key="5">
    <source>
        <dbReference type="SAM" id="Coils"/>
    </source>
</evidence>
<dbReference type="CDD" id="cd00009">
    <property type="entry name" value="AAA"/>
    <property type="match status" value="1"/>
</dbReference>
<dbReference type="Gene3D" id="3.40.50.300">
    <property type="entry name" value="P-loop containing nucleotide triphosphate hydrolases"/>
    <property type="match status" value="3"/>
</dbReference>
<keyword evidence="1" id="KW-0677">Repeat</keyword>
<dbReference type="SUPFAM" id="SSF52540">
    <property type="entry name" value="P-loop containing nucleoside triphosphate hydrolases"/>
    <property type="match status" value="2"/>
</dbReference>
<dbReference type="PANTHER" id="PTHR11638">
    <property type="entry name" value="ATP-DEPENDENT CLP PROTEASE"/>
    <property type="match status" value="1"/>
</dbReference>
<keyword evidence="5" id="KW-0175">Coiled coil</keyword>
<dbReference type="PRINTS" id="PR00300">
    <property type="entry name" value="CLPPROTEASEA"/>
</dbReference>
<dbReference type="PROSITE" id="PS00870">
    <property type="entry name" value="CLPAB_1"/>
    <property type="match status" value="1"/>
</dbReference>
<keyword evidence="3" id="KW-0067">ATP-binding</keyword>
<dbReference type="SUPFAM" id="SSF81923">
    <property type="entry name" value="Double Clp-N motif"/>
    <property type="match status" value="1"/>
</dbReference>
<feature type="domain" description="AAA+ ATPase" evidence="6">
    <location>
        <begin position="218"/>
        <end position="363"/>
    </location>
</feature>
<dbReference type="InterPro" id="IPR027417">
    <property type="entry name" value="P-loop_NTPase"/>
</dbReference>
<keyword evidence="2" id="KW-0547">Nucleotide-binding</keyword>
<gene>
    <name evidence="8" type="primary">tssH</name>
    <name evidence="8" type="synonym">clpV</name>
    <name evidence="8" type="ORF">ACFL27_17880</name>
</gene>
<dbReference type="InterPro" id="IPR036628">
    <property type="entry name" value="Clp_N_dom_sf"/>
</dbReference>
<reference evidence="8 9" key="1">
    <citation type="submission" date="2024-09" db="EMBL/GenBank/DDBJ databases">
        <title>Laminarin stimulates single cell rates of sulfate reduction while oxygen inhibits transcriptomic activity in coastal marine sediment.</title>
        <authorList>
            <person name="Lindsay M."/>
            <person name="Orcutt B."/>
            <person name="Emerson D."/>
            <person name="Stepanauskas R."/>
            <person name="D'Angelo T."/>
        </authorList>
    </citation>
    <scope>NUCLEOTIDE SEQUENCE [LARGE SCALE GENOMIC DNA]</scope>
    <source>
        <strain evidence="8">SAG AM-311-K15</strain>
    </source>
</reference>
<name>A0ABV6Z0U0_UNCC1</name>
<evidence type="ECO:0000313" key="9">
    <source>
        <dbReference type="Proteomes" id="UP001594351"/>
    </source>
</evidence>
<dbReference type="CDD" id="cd19499">
    <property type="entry name" value="RecA-like_ClpB_Hsp104-like"/>
    <property type="match status" value="1"/>
</dbReference>
<dbReference type="InterPro" id="IPR017729">
    <property type="entry name" value="ATPase_T6SS_ClpV1"/>
</dbReference>
<evidence type="ECO:0000259" key="7">
    <source>
        <dbReference type="SMART" id="SM01086"/>
    </source>
</evidence>
<dbReference type="EMBL" id="JBHPBY010000261">
    <property type="protein sequence ID" value="MFC1852067.1"/>
    <property type="molecule type" value="Genomic_DNA"/>
</dbReference>
<dbReference type="PANTHER" id="PTHR11638:SF181">
    <property type="entry name" value="ATPASE SUBUNIT OF ATP-DEPENDENT PROTEASE"/>
    <property type="match status" value="1"/>
</dbReference>
<evidence type="ECO:0000256" key="1">
    <source>
        <dbReference type="ARBA" id="ARBA00022737"/>
    </source>
</evidence>
<evidence type="ECO:0000259" key="6">
    <source>
        <dbReference type="SMART" id="SM00382"/>
    </source>
</evidence>
<dbReference type="Pfam" id="PF07724">
    <property type="entry name" value="AAA_2"/>
    <property type="match status" value="1"/>
</dbReference>
<feature type="coiled-coil region" evidence="5">
    <location>
        <begin position="432"/>
        <end position="531"/>
    </location>
</feature>
<dbReference type="InterPro" id="IPR018368">
    <property type="entry name" value="ClpA/B_CS1"/>
</dbReference>
<dbReference type="Pfam" id="PF10431">
    <property type="entry name" value="ClpB_D2-small"/>
    <property type="match status" value="1"/>
</dbReference>
<dbReference type="InterPro" id="IPR003593">
    <property type="entry name" value="AAA+_ATPase"/>
</dbReference>
<evidence type="ECO:0000256" key="3">
    <source>
        <dbReference type="ARBA" id="ARBA00022840"/>
    </source>
</evidence>
<comment type="caution">
    <text evidence="8">The sequence shown here is derived from an EMBL/GenBank/DDBJ whole genome shotgun (WGS) entry which is preliminary data.</text>
</comment>
<feature type="domain" description="AAA+ ATPase" evidence="6">
    <location>
        <begin position="605"/>
        <end position="748"/>
    </location>
</feature>
<evidence type="ECO:0000313" key="8">
    <source>
        <dbReference type="EMBL" id="MFC1852067.1"/>
    </source>
</evidence>
<dbReference type="InterPro" id="IPR004176">
    <property type="entry name" value="Clp_R_N"/>
</dbReference>
<dbReference type="SMART" id="SM01086">
    <property type="entry name" value="ClpB_D2-small"/>
    <property type="match status" value="1"/>
</dbReference>
<dbReference type="InterPro" id="IPR001270">
    <property type="entry name" value="ClpA/B"/>
</dbReference>
<feature type="domain" description="Clp ATPase C-terminal" evidence="7">
    <location>
        <begin position="775"/>
        <end position="863"/>
    </location>
</feature>
<keyword evidence="4" id="KW-0143">Chaperone</keyword>
<dbReference type="InterPro" id="IPR041546">
    <property type="entry name" value="ClpA/ClpB_AAA_lid"/>
</dbReference>
<keyword evidence="9" id="KW-1185">Reference proteome</keyword>
<sequence length="871" mass="96908">MKSKDLKSLLLKLNNHLIQNLDTATGMGIKRNHYEITVEHLFIALLENGQGDVPLILKHYALDPGKIQELCYKNLDELERGNSGRPRLSPTLTDLLEQAWYTSSVHLKENKIRSGALFEVFIASEWVISTGLLDILGSINQEQLRNDFHAIVTGSAEDMMAPVEALPAETAQELPSDATVLDLYTTNLTAEAKAGKIDPILGRENEMIQMIEVLSRRKKSNPILLGEPGVGKTAVVEGLALKVAADQVPDILKNVRIHALDLGALQAGTKMRGEFEKRLKAVLKEVTSATQPIILFIDEAHTLIGAGSAQGSSDAANLLKPALARGEFRAIAATTYLEYNKYFAKDAALERRFQPIHIGEPEDETAMVMIRGIKKKYEQYHGIHISDEAIEAAVKLSRRYIAGRQLPDKAVDLLDTGATRVKMSLTSKPPSLTMAISDLQSLELQIEMMQQDQSLGISDVAEQLKEMQVQKEGRETEIKENEEKWLKECELTNKLMLLRQEKLAASDEQTVDNVDQEMNKIRDELSQLQGESPQVFADVTAVTIAQIIESWTGIPVSNMTRDEMTTLLNLGDELRHRVVGQDHAIQQIADVIRGAKVGLKKEEGPIGVFLLIGPSGVGKTELARTVAEALFGDERFMVTLNMTEYQNEYNTSRLIGADPGLVGYGEGGALSEPVRRRPYSVVLLDEIEKANPAVMDLFMQIFDRGLLQDADRRTISFNNTIIFMTSNLASEVLFEKYLEGITSPEDLLEELRPYMNRYFRPEFLGRIKPIVFLPLGSEVLKQIVNLKLGHLVKRLEQNQKLHLQFSEEVVDDIVASCTRGETGARNVDAIIDRKLAPEISAQLLGFMVEGEAPSNLVVNRDELGNFSYTFS</sequence>
<dbReference type="Gene3D" id="1.10.8.60">
    <property type="match status" value="1"/>
</dbReference>
<dbReference type="Pfam" id="PF02861">
    <property type="entry name" value="Clp_N"/>
    <property type="match status" value="1"/>
</dbReference>
<evidence type="ECO:0000256" key="2">
    <source>
        <dbReference type="ARBA" id="ARBA00022741"/>
    </source>
</evidence>
<protein>
    <submittedName>
        <fullName evidence="8">Type VI secretion system ATPase TssH</fullName>
    </submittedName>
</protein>
<dbReference type="InterPro" id="IPR050130">
    <property type="entry name" value="ClpA_ClpB"/>
</dbReference>
<evidence type="ECO:0000256" key="4">
    <source>
        <dbReference type="ARBA" id="ARBA00023186"/>
    </source>
</evidence>
<dbReference type="Proteomes" id="UP001594351">
    <property type="component" value="Unassembled WGS sequence"/>
</dbReference>
<dbReference type="SMART" id="SM00382">
    <property type="entry name" value="AAA"/>
    <property type="match status" value="2"/>
</dbReference>
<dbReference type="Pfam" id="PF17871">
    <property type="entry name" value="AAA_lid_9"/>
    <property type="match status" value="1"/>
</dbReference>
<dbReference type="Gene3D" id="1.10.1780.10">
    <property type="entry name" value="Clp, N-terminal domain"/>
    <property type="match status" value="1"/>
</dbReference>
<organism evidence="8 9">
    <name type="scientific">candidate division CSSED10-310 bacterium</name>
    <dbReference type="NCBI Taxonomy" id="2855610"/>
    <lineage>
        <taxon>Bacteria</taxon>
        <taxon>Bacteria division CSSED10-310</taxon>
    </lineage>
</organism>
<dbReference type="InterPro" id="IPR019489">
    <property type="entry name" value="Clp_ATPase_C"/>
</dbReference>
<accession>A0ABV6Z0U0</accession>